<feature type="transmembrane region" description="Helical" evidence="12">
    <location>
        <begin position="302"/>
        <end position="327"/>
    </location>
</feature>
<gene>
    <name evidence="13" type="ORF">B842_10750</name>
</gene>
<reference evidence="13 14" key="1">
    <citation type="submission" date="2013-04" db="EMBL/GenBank/DDBJ databases">
        <title>Complete genome sequence of Corynebacterium humireducens DSM 45392(T), isolated from a wastewater-fed microbial fuel cell.</title>
        <authorList>
            <person name="Ruckert C."/>
            <person name="Albersmeier A."/>
            <person name="Kalinowski J."/>
        </authorList>
    </citation>
    <scope>NUCLEOTIDE SEQUENCE [LARGE SCALE GENOMIC DNA]</scope>
    <source>
        <strain evidence="14">MFC-5</strain>
    </source>
</reference>
<comment type="similarity">
    <text evidence="2">Belongs to the cytochrome ubiquinol oxidase subunit 2 family.</text>
</comment>
<evidence type="ECO:0000313" key="13">
    <source>
        <dbReference type="EMBL" id="AJE33999.1"/>
    </source>
</evidence>
<dbReference type="KEGG" id="chm:B842_10750"/>
<evidence type="ECO:0000256" key="9">
    <source>
        <dbReference type="ARBA" id="ARBA00022989"/>
    </source>
</evidence>
<dbReference type="GO" id="GO:0019646">
    <property type="term" value="P:aerobic electron transport chain"/>
    <property type="evidence" value="ECO:0007669"/>
    <property type="project" value="TreeGrafter"/>
</dbReference>
<feature type="transmembrane region" description="Helical" evidence="12">
    <location>
        <begin position="6"/>
        <end position="36"/>
    </location>
</feature>
<dbReference type="RefSeq" id="WP_040086673.1">
    <property type="nucleotide sequence ID" value="NZ_BCSU01000001.1"/>
</dbReference>
<dbReference type="PANTHER" id="PTHR43141:SF5">
    <property type="entry name" value="CYTOCHROME BD-I UBIQUINOL OXIDASE SUBUNIT 2"/>
    <property type="match status" value="1"/>
</dbReference>
<evidence type="ECO:0000256" key="3">
    <source>
        <dbReference type="ARBA" id="ARBA00022448"/>
    </source>
</evidence>
<feature type="transmembrane region" description="Helical" evidence="12">
    <location>
        <begin position="123"/>
        <end position="145"/>
    </location>
</feature>
<dbReference type="NCBIfam" id="TIGR00203">
    <property type="entry name" value="cydB"/>
    <property type="match status" value="1"/>
</dbReference>
<proteinExistence type="inferred from homology"/>
<evidence type="ECO:0000256" key="7">
    <source>
        <dbReference type="ARBA" id="ARBA00022723"/>
    </source>
</evidence>
<keyword evidence="11 12" id="KW-0472">Membrane</keyword>
<dbReference type="GO" id="GO:0005886">
    <property type="term" value="C:plasma membrane"/>
    <property type="evidence" value="ECO:0007669"/>
    <property type="project" value="UniProtKB-SubCell"/>
</dbReference>
<dbReference type="InterPro" id="IPR003317">
    <property type="entry name" value="Cyt-d_oxidase_su2"/>
</dbReference>
<dbReference type="PIRSF" id="PIRSF000267">
    <property type="entry name" value="Cyt_oxidse_sub2"/>
    <property type="match status" value="1"/>
</dbReference>
<feature type="transmembrane region" description="Helical" evidence="12">
    <location>
        <begin position="258"/>
        <end position="282"/>
    </location>
</feature>
<feature type="transmembrane region" description="Helical" evidence="12">
    <location>
        <begin position="207"/>
        <end position="226"/>
    </location>
</feature>
<feature type="transmembrane region" description="Helical" evidence="12">
    <location>
        <begin position="83"/>
        <end position="102"/>
    </location>
</feature>
<evidence type="ECO:0000256" key="6">
    <source>
        <dbReference type="ARBA" id="ARBA00022692"/>
    </source>
</evidence>
<keyword evidence="6 12" id="KW-0812">Transmembrane</keyword>
<keyword evidence="10" id="KW-0408">Iron</keyword>
<accession>A0A0B5DE39</accession>
<dbReference type="GO" id="GO:0009055">
    <property type="term" value="F:electron transfer activity"/>
    <property type="evidence" value="ECO:0007669"/>
    <property type="project" value="TreeGrafter"/>
</dbReference>
<evidence type="ECO:0000313" key="14">
    <source>
        <dbReference type="Proteomes" id="UP000031524"/>
    </source>
</evidence>
<dbReference type="HOGENOM" id="CLU_049294_0_1_11"/>
<dbReference type="EMBL" id="CP005286">
    <property type="protein sequence ID" value="AJE33999.1"/>
    <property type="molecule type" value="Genomic_DNA"/>
</dbReference>
<evidence type="ECO:0000256" key="4">
    <source>
        <dbReference type="ARBA" id="ARBA00022475"/>
    </source>
</evidence>
<evidence type="ECO:0000256" key="2">
    <source>
        <dbReference type="ARBA" id="ARBA00007543"/>
    </source>
</evidence>
<keyword evidence="3" id="KW-0813">Transport</keyword>
<evidence type="ECO:0000256" key="10">
    <source>
        <dbReference type="ARBA" id="ARBA00023004"/>
    </source>
</evidence>
<evidence type="ECO:0000256" key="11">
    <source>
        <dbReference type="ARBA" id="ARBA00023136"/>
    </source>
</evidence>
<dbReference type="PANTHER" id="PTHR43141">
    <property type="entry name" value="CYTOCHROME BD2 SUBUNIT II"/>
    <property type="match status" value="1"/>
</dbReference>
<dbReference type="Pfam" id="PF02322">
    <property type="entry name" value="Cyt_bd_oxida_II"/>
    <property type="match status" value="1"/>
</dbReference>
<dbReference type="AlphaFoldDB" id="A0A0B5DE39"/>
<feature type="transmembrane region" description="Helical" evidence="12">
    <location>
        <begin position="232"/>
        <end position="251"/>
    </location>
</feature>
<keyword evidence="14" id="KW-1185">Reference proteome</keyword>
<dbReference type="Proteomes" id="UP000031524">
    <property type="component" value="Chromosome"/>
</dbReference>
<dbReference type="OrthoDB" id="9776710at2"/>
<keyword evidence="5" id="KW-0349">Heme</keyword>
<protein>
    <submittedName>
        <fullName evidence="13">Cytochrome ubiquinol oxidase subunit</fullName>
    </submittedName>
</protein>
<keyword evidence="8" id="KW-0249">Electron transport</keyword>
<keyword evidence="4" id="KW-1003">Cell membrane</keyword>
<dbReference type="STRING" id="1223515.B842_10750"/>
<dbReference type="GO" id="GO:0016682">
    <property type="term" value="F:oxidoreductase activity, acting on diphenols and related substances as donors, oxygen as acceptor"/>
    <property type="evidence" value="ECO:0007669"/>
    <property type="project" value="TreeGrafter"/>
</dbReference>
<dbReference type="GO" id="GO:0046872">
    <property type="term" value="F:metal ion binding"/>
    <property type="evidence" value="ECO:0007669"/>
    <property type="project" value="UniProtKB-KW"/>
</dbReference>
<comment type="subcellular location">
    <subcellularLocation>
        <location evidence="1">Cell membrane</location>
        <topology evidence="1">Multi-pass membrane protein</topology>
    </subcellularLocation>
</comment>
<keyword evidence="7" id="KW-0479">Metal-binding</keyword>
<organism evidence="13 14">
    <name type="scientific">Corynebacterium humireducens NBRC 106098 = DSM 45392</name>
    <dbReference type="NCBI Taxonomy" id="1223515"/>
    <lineage>
        <taxon>Bacteria</taxon>
        <taxon>Bacillati</taxon>
        <taxon>Actinomycetota</taxon>
        <taxon>Actinomycetes</taxon>
        <taxon>Mycobacteriales</taxon>
        <taxon>Corynebacteriaceae</taxon>
        <taxon>Corynebacterium</taxon>
    </lineage>
</organism>
<sequence>MDLQTLWFILIAVLFLGYFALEGFDFGVGMLLPFLGRGEDKEERARRRDAAVQSIGPVWDGNEVWLITAGGALFAAFPEWYATMFSGFYLPLLLILLALIIRGVSLEWRTKVDTPQWRRYSDIGIGIGSWVPAILWGVAFANLVRGVPVDAARQIPSGLDGLVQLLNPLGLLGGLAFVGVFALHAATFLGLKTAGPLRADAHRLGRLLTAPVILLVGGFALWLQLSHGRPETWIAVAVTLACLLLTVVLLLRGRDGLAFTATFVAVLGLGALIFGAMFPYLMPTTLADGVSLDIWNSSSSDYTLKIMSWAALFLVPVVLIAQGWTYWSFRQRIRA</sequence>
<feature type="transmembrane region" description="Helical" evidence="12">
    <location>
        <begin position="165"/>
        <end position="186"/>
    </location>
</feature>
<dbReference type="GO" id="GO:0070069">
    <property type="term" value="C:cytochrome complex"/>
    <property type="evidence" value="ECO:0007669"/>
    <property type="project" value="TreeGrafter"/>
</dbReference>
<evidence type="ECO:0000256" key="1">
    <source>
        <dbReference type="ARBA" id="ARBA00004651"/>
    </source>
</evidence>
<name>A0A0B5DE39_9CORY</name>
<evidence type="ECO:0000256" key="5">
    <source>
        <dbReference type="ARBA" id="ARBA00022617"/>
    </source>
</evidence>
<keyword evidence="9 12" id="KW-1133">Transmembrane helix</keyword>
<evidence type="ECO:0000256" key="12">
    <source>
        <dbReference type="SAM" id="Phobius"/>
    </source>
</evidence>
<evidence type="ECO:0000256" key="8">
    <source>
        <dbReference type="ARBA" id="ARBA00022982"/>
    </source>
</evidence>